<protein>
    <submittedName>
        <fullName evidence="2">Uncharacterized protein</fullName>
    </submittedName>
</protein>
<name>A0A2W5C5J2_9SPHN</name>
<accession>A0A2W5C5J2</accession>
<feature type="compositionally biased region" description="Acidic residues" evidence="1">
    <location>
        <begin position="49"/>
        <end position="67"/>
    </location>
</feature>
<sequence length="74" mass="8135">MASPKDRIEEEREGYDDSQRAEVHEYEGGGPNDGVVLTDMSRDRGESIGSDDEFEGLDDFAADAPEPGDDREAE</sequence>
<feature type="region of interest" description="Disordered" evidence="1">
    <location>
        <begin position="1"/>
        <end position="74"/>
    </location>
</feature>
<evidence type="ECO:0000256" key="1">
    <source>
        <dbReference type="SAM" id="MobiDB-lite"/>
    </source>
</evidence>
<comment type="caution">
    <text evidence="2">The sequence shown here is derived from an EMBL/GenBank/DDBJ whole genome shotgun (WGS) entry which is preliminary data.</text>
</comment>
<evidence type="ECO:0000313" key="2">
    <source>
        <dbReference type="EMBL" id="PZO89478.1"/>
    </source>
</evidence>
<proteinExistence type="predicted"/>
<feature type="compositionally biased region" description="Basic and acidic residues" evidence="1">
    <location>
        <begin position="1"/>
        <end position="27"/>
    </location>
</feature>
<organism evidence="2 3">
    <name type="scientific">Sphingomonas sanxanigenens</name>
    <dbReference type="NCBI Taxonomy" id="397260"/>
    <lineage>
        <taxon>Bacteria</taxon>
        <taxon>Pseudomonadati</taxon>
        <taxon>Pseudomonadota</taxon>
        <taxon>Alphaproteobacteria</taxon>
        <taxon>Sphingomonadales</taxon>
        <taxon>Sphingomonadaceae</taxon>
        <taxon>Sphingomonas</taxon>
    </lineage>
</organism>
<dbReference type="EMBL" id="QFNN01000057">
    <property type="protein sequence ID" value="PZO89478.1"/>
    <property type="molecule type" value="Genomic_DNA"/>
</dbReference>
<dbReference type="AlphaFoldDB" id="A0A2W5C5J2"/>
<dbReference type="Proteomes" id="UP000249066">
    <property type="component" value="Unassembled WGS sequence"/>
</dbReference>
<gene>
    <name evidence="2" type="ORF">DI623_10030</name>
</gene>
<reference evidence="2 3" key="1">
    <citation type="submission" date="2017-08" db="EMBL/GenBank/DDBJ databases">
        <title>Infants hospitalized years apart are colonized by the same room-sourced microbial strains.</title>
        <authorList>
            <person name="Brooks B."/>
            <person name="Olm M.R."/>
            <person name="Firek B.A."/>
            <person name="Baker R."/>
            <person name="Thomas B.C."/>
            <person name="Morowitz M.J."/>
            <person name="Banfield J.F."/>
        </authorList>
    </citation>
    <scope>NUCLEOTIDE SEQUENCE [LARGE SCALE GENOMIC DNA]</scope>
    <source>
        <strain evidence="2">S2_018_000_R2_101</strain>
    </source>
</reference>
<evidence type="ECO:0000313" key="3">
    <source>
        <dbReference type="Proteomes" id="UP000249066"/>
    </source>
</evidence>